<dbReference type="HOGENOM" id="CLU_2223196_0_0_1"/>
<proteinExistence type="predicted"/>
<protein>
    <submittedName>
        <fullName evidence="2">Uncharacterized protein</fullName>
    </submittedName>
</protein>
<reference evidence="3" key="1">
    <citation type="journal article" date="2012" name="PLoS Genet.">
        <title>The genomes of the fungal plant pathogens Cladosporium fulvum and Dothistroma septosporum reveal adaptation to different hosts and lifestyles but also signatures of common ancestry.</title>
        <authorList>
            <person name="de Wit P.J.G.M."/>
            <person name="van der Burgt A."/>
            <person name="Oekmen B."/>
            <person name="Stergiopoulos I."/>
            <person name="Abd-Elsalam K.A."/>
            <person name="Aerts A.L."/>
            <person name="Bahkali A.H."/>
            <person name="Beenen H.G."/>
            <person name="Chettri P."/>
            <person name="Cox M.P."/>
            <person name="Datema E."/>
            <person name="de Vries R.P."/>
            <person name="Dhillon B."/>
            <person name="Ganley A.R."/>
            <person name="Griffiths S.A."/>
            <person name="Guo Y."/>
            <person name="Hamelin R.C."/>
            <person name="Henrissat B."/>
            <person name="Kabir M.S."/>
            <person name="Jashni M.K."/>
            <person name="Kema G."/>
            <person name="Klaubauf S."/>
            <person name="Lapidus A."/>
            <person name="Levasseur A."/>
            <person name="Lindquist E."/>
            <person name="Mehrabi R."/>
            <person name="Ohm R.A."/>
            <person name="Owen T.J."/>
            <person name="Salamov A."/>
            <person name="Schwelm A."/>
            <person name="Schijlen E."/>
            <person name="Sun H."/>
            <person name="van den Burg H.A."/>
            <person name="van Ham R.C.H.J."/>
            <person name="Zhang S."/>
            <person name="Goodwin S.B."/>
            <person name="Grigoriev I.V."/>
            <person name="Collemare J."/>
            <person name="Bradshaw R.E."/>
        </authorList>
    </citation>
    <scope>NUCLEOTIDE SEQUENCE [LARGE SCALE GENOMIC DNA]</scope>
    <source>
        <strain evidence="3">NZE10 / CBS 128990</strain>
    </source>
</reference>
<accession>N1PZY3</accession>
<feature type="compositionally biased region" description="Polar residues" evidence="1">
    <location>
        <begin position="25"/>
        <end position="38"/>
    </location>
</feature>
<reference evidence="2 3" key="2">
    <citation type="journal article" date="2012" name="PLoS Pathog.">
        <title>Diverse lifestyles and strategies of plant pathogenesis encoded in the genomes of eighteen Dothideomycetes fungi.</title>
        <authorList>
            <person name="Ohm R.A."/>
            <person name="Feau N."/>
            <person name="Henrissat B."/>
            <person name="Schoch C.L."/>
            <person name="Horwitz B.A."/>
            <person name="Barry K.W."/>
            <person name="Condon B.J."/>
            <person name="Copeland A.C."/>
            <person name="Dhillon B."/>
            <person name="Glaser F."/>
            <person name="Hesse C.N."/>
            <person name="Kosti I."/>
            <person name="LaButti K."/>
            <person name="Lindquist E.A."/>
            <person name="Lucas S."/>
            <person name="Salamov A.A."/>
            <person name="Bradshaw R.E."/>
            <person name="Ciuffetti L."/>
            <person name="Hamelin R.C."/>
            <person name="Kema G.H.J."/>
            <person name="Lawrence C."/>
            <person name="Scott J.A."/>
            <person name="Spatafora J.W."/>
            <person name="Turgeon B.G."/>
            <person name="de Wit P.J.G.M."/>
            <person name="Zhong S."/>
            <person name="Goodwin S.B."/>
            <person name="Grigoriev I.V."/>
        </authorList>
    </citation>
    <scope>NUCLEOTIDE SEQUENCE [LARGE SCALE GENOMIC DNA]</scope>
    <source>
        <strain evidence="3">NZE10 / CBS 128990</strain>
    </source>
</reference>
<evidence type="ECO:0000313" key="2">
    <source>
        <dbReference type="EMBL" id="EME48558.1"/>
    </source>
</evidence>
<dbReference type="EMBL" id="KB446535">
    <property type="protein sequence ID" value="EME48558.1"/>
    <property type="molecule type" value="Genomic_DNA"/>
</dbReference>
<organism evidence="2 3">
    <name type="scientific">Dothistroma septosporum (strain NZE10 / CBS 128990)</name>
    <name type="common">Red band needle blight fungus</name>
    <name type="synonym">Mycosphaerella pini</name>
    <dbReference type="NCBI Taxonomy" id="675120"/>
    <lineage>
        <taxon>Eukaryota</taxon>
        <taxon>Fungi</taxon>
        <taxon>Dikarya</taxon>
        <taxon>Ascomycota</taxon>
        <taxon>Pezizomycotina</taxon>
        <taxon>Dothideomycetes</taxon>
        <taxon>Dothideomycetidae</taxon>
        <taxon>Mycosphaerellales</taxon>
        <taxon>Mycosphaerellaceae</taxon>
        <taxon>Dothistroma</taxon>
    </lineage>
</organism>
<dbReference type="AlphaFoldDB" id="N1PZY3"/>
<feature type="region of interest" description="Disordered" evidence="1">
    <location>
        <begin position="1"/>
        <end position="51"/>
    </location>
</feature>
<evidence type="ECO:0000256" key="1">
    <source>
        <dbReference type="SAM" id="MobiDB-lite"/>
    </source>
</evidence>
<evidence type="ECO:0000313" key="3">
    <source>
        <dbReference type="Proteomes" id="UP000016933"/>
    </source>
</evidence>
<sequence>MSVQTRRCRRLEESMRSAFPRGPNGATNGLGTGQTDYTMDSKHAWPNPMSSPKRIIVVSGQFEPWHPTTCRCDDRPAGHSDGADIKTFLTPLGNHYTDTHWNARDI</sequence>
<keyword evidence="3" id="KW-1185">Reference proteome</keyword>
<dbReference type="Proteomes" id="UP000016933">
    <property type="component" value="Unassembled WGS sequence"/>
</dbReference>
<name>N1PZY3_DOTSN</name>
<gene>
    <name evidence="2" type="ORF">DOTSEDRAFT_67564</name>
</gene>